<gene>
    <name evidence="1" type="ORF">LEP1GSC186_1458</name>
</gene>
<sequence>MCVKNVTEFLISLYFCILDRQKKSRIEKRSRIFEYIQFFEYSSNFLGFVKKIC</sequence>
<proteinExistence type="predicted"/>
<reference evidence="1 2" key="1">
    <citation type="submission" date="2013-01" db="EMBL/GenBank/DDBJ databases">
        <authorList>
            <person name="Harkins D.M."/>
            <person name="Durkin A.S."/>
            <person name="Brinkac L.M."/>
            <person name="Haft D.H."/>
            <person name="Selengut J.D."/>
            <person name="Sanka R."/>
            <person name="DePew J."/>
            <person name="Purushe J."/>
            <person name="Matthias M.A."/>
            <person name="Vinetz J.M."/>
            <person name="Sutton G.G."/>
            <person name="Nierman W.C."/>
            <person name="Fouts D.E."/>
        </authorList>
    </citation>
    <scope>NUCLEOTIDE SEQUENCE [LARGE SCALE GENOMIC DNA]</scope>
    <source>
        <strain evidence="1 2">ZUN142</strain>
    </source>
</reference>
<organism evidence="1 2">
    <name type="scientific">Leptospira noguchii serovar Autumnalis str. ZUN142</name>
    <dbReference type="NCBI Taxonomy" id="1085540"/>
    <lineage>
        <taxon>Bacteria</taxon>
        <taxon>Pseudomonadati</taxon>
        <taxon>Spirochaetota</taxon>
        <taxon>Spirochaetia</taxon>
        <taxon>Leptospirales</taxon>
        <taxon>Leptospiraceae</taxon>
        <taxon>Leptospira</taxon>
    </lineage>
</organism>
<dbReference type="Proteomes" id="UP000012153">
    <property type="component" value="Unassembled WGS sequence"/>
</dbReference>
<dbReference type="EMBL" id="AHOP02000043">
    <property type="protein sequence ID" value="EMO40009.1"/>
    <property type="molecule type" value="Genomic_DNA"/>
</dbReference>
<name>M6UG18_9LEPT</name>
<dbReference type="AlphaFoldDB" id="M6UG18"/>
<evidence type="ECO:0000313" key="1">
    <source>
        <dbReference type="EMBL" id="EMO40009.1"/>
    </source>
</evidence>
<evidence type="ECO:0000313" key="2">
    <source>
        <dbReference type="Proteomes" id="UP000012153"/>
    </source>
</evidence>
<protein>
    <submittedName>
        <fullName evidence="1">Uncharacterized protein</fullName>
    </submittedName>
</protein>
<accession>M6UG18</accession>
<comment type="caution">
    <text evidence="1">The sequence shown here is derived from an EMBL/GenBank/DDBJ whole genome shotgun (WGS) entry which is preliminary data.</text>
</comment>